<sequence length="229" mass="25514">MMYFDNYYATSQKVICTEGQVDEMMDEVKRIAYGLATAVIKDMGSRLIPMKSYREIEREALDKAVDVFHENMLLATQVTENGSVILMDFWMDGCPPPFYLQDWPIYSGYGSEDSTEFYSEASSEASTGTSSGFTSESSSGATSRAASPVLPSTAKFSFGVAGKDFVFTTSAANAPIIGHRTKKLYLEDGGFEIVVDQNPPVHQKIKEFTSEELERQERIVEEFKKKVMG</sequence>
<accession>A0A1I7UTD6</accession>
<protein>
    <submittedName>
        <fullName evidence="3">Protein kinase domain-containing protein</fullName>
    </submittedName>
</protein>
<proteinExistence type="predicted"/>
<evidence type="ECO:0000313" key="3">
    <source>
        <dbReference type="WBParaSite" id="Csp11.Scaffold630.g19157.t1"/>
    </source>
</evidence>
<evidence type="ECO:0000256" key="1">
    <source>
        <dbReference type="SAM" id="MobiDB-lite"/>
    </source>
</evidence>
<feature type="region of interest" description="Disordered" evidence="1">
    <location>
        <begin position="120"/>
        <end position="146"/>
    </location>
</feature>
<evidence type="ECO:0000313" key="2">
    <source>
        <dbReference type="Proteomes" id="UP000095282"/>
    </source>
</evidence>
<name>A0A1I7UTD6_9PELO</name>
<dbReference type="AlphaFoldDB" id="A0A1I7UTD6"/>
<organism evidence="2 3">
    <name type="scientific">Caenorhabditis tropicalis</name>
    <dbReference type="NCBI Taxonomy" id="1561998"/>
    <lineage>
        <taxon>Eukaryota</taxon>
        <taxon>Metazoa</taxon>
        <taxon>Ecdysozoa</taxon>
        <taxon>Nematoda</taxon>
        <taxon>Chromadorea</taxon>
        <taxon>Rhabditida</taxon>
        <taxon>Rhabditina</taxon>
        <taxon>Rhabditomorpha</taxon>
        <taxon>Rhabditoidea</taxon>
        <taxon>Rhabditidae</taxon>
        <taxon>Peloderinae</taxon>
        <taxon>Caenorhabditis</taxon>
    </lineage>
</organism>
<dbReference type="eggNOG" id="ENOG502TJ7X">
    <property type="taxonomic scope" value="Eukaryota"/>
</dbReference>
<dbReference type="WBParaSite" id="Csp11.Scaffold630.g19157.t1">
    <property type="protein sequence ID" value="Csp11.Scaffold630.g19157.t1"/>
    <property type="gene ID" value="Csp11.Scaffold630.g19157"/>
</dbReference>
<dbReference type="Proteomes" id="UP000095282">
    <property type="component" value="Unplaced"/>
</dbReference>
<keyword evidence="2" id="KW-1185">Reference proteome</keyword>
<reference evidence="3" key="1">
    <citation type="submission" date="2016-11" db="UniProtKB">
        <authorList>
            <consortium name="WormBaseParasite"/>
        </authorList>
    </citation>
    <scope>IDENTIFICATION</scope>
</reference>